<keyword evidence="3" id="KW-1185">Reference proteome</keyword>
<comment type="caution">
    <text evidence="2">The sequence shown here is derived from an EMBL/GenBank/DDBJ whole genome shotgun (WGS) entry which is preliminary data.</text>
</comment>
<name>A0ABU6UTT2_9FABA</name>
<feature type="compositionally biased region" description="Basic and acidic residues" evidence="1">
    <location>
        <begin position="16"/>
        <end position="25"/>
    </location>
</feature>
<feature type="compositionally biased region" description="Pro residues" evidence="1">
    <location>
        <begin position="115"/>
        <end position="125"/>
    </location>
</feature>
<protein>
    <submittedName>
        <fullName evidence="2">Uncharacterized protein</fullName>
    </submittedName>
</protein>
<gene>
    <name evidence="2" type="ORF">PIB30_090814</name>
</gene>
<sequence length="193" mass="21551">MMSCHLHIGGLVTDQQRSEKEDMKKTKIGARIISQGGGKSRDAPIVEQPATRGGVALSLLQMPKLPLKLHPKEEPKRGKNCQLEVLLSQPHNPLFSLPIREGREPCYQENHHKSPNPPKVQPRPMMPKKLEAGPNQSPLNQLSFKTILEMGQVQQLLQPPKVQHSHHPSPSPCPSPLRELVQANHLVRIHSSQ</sequence>
<proteinExistence type="predicted"/>
<reference evidence="2 3" key="1">
    <citation type="journal article" date="2023" name="Plants (Basel)">
        <title>Bridging the Gap: Combining Genomics and Transcriptomics Approaches to Understand Stylosanthes scabra, an Orphan Legume from the Brazilian Caatinga.</title>
        <authorList>
            <person name="Ferreira-Neto J.R.C."/>
            <person name="da Silva M.D."/>
            <person name="Binneck E."/>
            <person name="de Melo N.F."/>
            <person name="da Silva R.H."/>
            <person name="de Melo A.L.T.M."/>
            <person name="Pandolfi V."/>
            <person name="Bustamante F.O."/>
            <person name="Brasileiro-Vidal A.C."/>
            <person name="Benko-Iseppon A.M."/>
        </authorList>
    </citation>
    <scope>NUCLEOTIDE SEQUENCE [LARGE SCALE GENOMIC DNA]</scope>
    <source>
        <tissue evidence="2">Leaves</tissue>
    </source>
</reference>
<feature type="compositionally biased region" description="Low complexity" evidence="1">
    <location>
        <begin position="153"/>
        <end position="162"/>
    </location>
</feature>
<dbReference type="EMBL" id="JASCZI010122605">
    <property type="protein sequence ID" value="MED6164509.1"/>
    <property type="molecule type" value="Genomic_DNA"/>
</dbReference>
<feature type="region of interest" description="Disordered" evidence="1">
    <location>
        <begin position="153"/>
        <end position="177"/>
    </location>
</feature>
<organism evidence="2 3">
    <name type="scientific">Stylosanthes scabra</name>
    <dbReference type="NCBI Taxonomy" id="79078"/>
    <lineage>
        <taxon>Eukaryota</taxon>
        <taxon>Viridiplantae</taxon>
        <taxon>Streptophyta</taxon>
        <taxon>Embryophyta</taxon>
        <taxon>Tracheophyta</taxon>
        <taxon>Spermatophyta</taxon>
        <taxon>Magnoliopsida</taxon>
        <taxon>eudicotyledons</taxon>
        <taxon>Gunneridae</taxon>
        <taxon>Pentapetalae</taxon>
        <taxon>rosids</taxon>
        <taxon>fabids</taxon>
        <taxon>Fabales</taxon>
        <taxon>Fabaceae</taxon>
        <taxon>Papilionoideae</taxon>
        <taxon>50 kb inversion clade</taxon>
        <taxon>dalbergioids sensu lato</taxon>
        <taxon>Dalbergieae</taxon>
        <taxon>Pterocarpus clade</taxon>
        <taxon>Stylosanthes</taxon>
    </lineage>
</organism>
<evidence type="ECO:0000313" key="3">
    <source>
        <dbReference type="Proteomes" id="UP001341840"/>
    </source>
</evidence>
<evidence type="ECO:0000313" key="2">
    <source>
        <dbReference type="EMBL" id="MED6164509.1"/>
    </source>
</evidence>
<feature type="region of interest" description="Disordered" evidence="1">
    <location>
        <begin position="106"/>
        <end position="138"/>
    </location>
</feature>
<feature type="region of interest" description="Disordered" evidence="1">
    <location>
        <begin position="1"/>
        <end position="45"/>
    </location>
</feature>
<dbReference type="Proteomes" id="UP001341840">
    <property type="component" value="Unassembled WGS sequence"/>
</dbReference>
<evidence type="ECO:0000256" key="1">
    <source>
        <dbReference type="SAM" id="MobiDB-lite"/>
    </source>
</evidence>
<accession>A0ABU6UTT2</accession>